<dbReference type="AlphaFoldDB" id="A0A512DQN9"/>
<dbReference type="Gene3D" id="1.20.120.520">
    <property type="entry name" value="nmb1532 protein domain like"/>
    <property type="match status" value="1"/>
</dbReference>
<dbReference type="GO" id="GO:0005886">
    <property type="term" value="C:plasma membrane"/>
    <property type="evidence" value="ECO:0007669"/>
    <property type="project" value="TreeGrafter"/>
</dbReference>
<organism evidence="2 3">
    <name type="scientific">Skermanella aerolata</name>
    <dbReference type="NCBI Taxonomy" id="393310"/>
    <lineage>
        <taxon>Bacteria</taxon>
        <taxon>Pseudomonadati</taxon>
        <taxon>Pseudomonadota</taxon>
        <taxon>Alphaproteobacteria</taxon>
        <taxon>Rhodospirillales</taxon>
        <taxon>Azospirillaceae</taxon>
        <taxon>Skermanella</taxon>
    </lineage>
</organism>
<evidence type="ECO:0000259" key="1">
    <source>
        <dbReference type="Pfam" id="PF01814"/>
    </source>
</evidence>
<evidence type="ECO:0000313" key="2">
    <source>
        <dbReference type="EMBL" id="GEO38812.1"/>
    </source>
</evidence>
<dbReference type="Proteomes" id="UP000321523">
    <property type="component" value="Unassembled WGS sequence"/>
</dbReference>
<name>A0A512DQN9_9PROT</name>
<dbReference type="OrthoDB" id="7349010at2"/>
<keyword evidence="3" id="KW-1185">Reference proteome</keyword>
<feature type="domain" description="Hemerythrin-like" evidence="1">
    <location>
        <begin position="5"/>
        <end position="139"/>
    </location>
</feature>
<dbReference type="PANTHER" id="PTHR39966:SF1">
    <property type="entry name" value="HEMERYTHRIN-LIKE DOMAIN-CONTAINING PROTEIN"/>
    <property type="match status" value="1"/>
</dbReference>
<comment type="caution">
    <text evidence="2">The sequence shown here is derived from an EMBL/GenBank/DDBJ whole genome shotgun (WGS) entry which is preliminary data.</text>
</comment>
<reference evidence="2 3" key="1">
    <citation type="submission" date="2019-07" db="EMBL/GenBank/DDBJ databases">
        <title>Whole genome shotgun sequence of Skermanella aerolata NBRC 106429.</title>
        <authorList>
            <person name="Hosoyama A."/>
            <person name="Uohara A."/>
            <person name="Ohji S."/>
            <person name="Ichikawa N."/>
        </authorList>
    </citation>
    <scope>NUCLEOTIDE SEQUENCE [LARGE SCALE GENOMIC DNA]</scope>
    <source>
        <strain evidence="2 3">NBRC 106429</strain>
    </source>
</reference>
<sequence length="180" mass="20472">MASSLITTINEEHRTIAKLLHLIDRQVMLFAESVSPDLDLLHLIMEYTQSFPDLYHHPKEDAIFVKLKEREPAMASQIDTLLEDHRNMHQISSKFANLVEQLIGDATMPREVFIKAAVDYVDFQRNHMMREVGDVLPAAMRVLSAADWAELEANAEEGHDPLEGGKEHFQRLSALLLSEA</sequence>
<dbReference type="PANTHER" id="PTHR39966">
    <property type="entry name" value="BLL2471 PROTEIN-RELATED"/>
    <property type="match status" value="1"/>
</dbReference>
<evidence type="ECO:0000313" key="3">
    <source>
        <dbReference type="Proteomes" id="UP000321523"/>
    </source>
</evidence>
<dbReference type="InterPro" id="IPR012312">
    <property type="entry name" value="Hemerythrin-like"/>
</dbReference>
<dbReference type="Pfam" id="PF01814">
    <property type="entry name" value="Hemerythrin"/>
    <property type="match status" value="1"/>
</dbReference>
<proteinExistence type="predicted"/>
<protein>
    <submittedName>
        <fullName evidence="2">Hemerythrin</fullName>
    </submittedName>
</protein>
<dbReference type="EMBL" id="BJYZ01000013">
    <property type="protein sequence ID" value="GEO38812.1"/>
    <property type="molecule type" value="Genomic_DNA"/>
</dbReference>
<gene>
    <name evidence="2" type="ORF">SAE02_29600</name>
</gene>
<accession>A0A512DQN9</accession>
<dbReference type="RefSeq" id="WP_044429270.1">
    <property type="nucleotide sequence ID" value="NZ_BJYZ01000013.1"/>
</dbReference>